<dbReference type="GO" id="GO:0005829">
    <property type="term" value="C:cytosol"/>
    <property type="evidence" value="ECO:0007669"/>
    <property type="project" value="TreeGrafter"/>
</dbReference>
<name>A0A419I2M1_9PSEU</name>
<reference evidence="2 3" key="1">
    <citation type="submission" date="2018-09" db="EMBL/GenBank/DDBJ databases">
        <title>YIM PH 21725 draft genome.</title>
        <authorList>
            <person name="Miao C."/>
        </authorList>
    </citation>
    <scope>NUCLEOTIDE SEQUENCE [LARGE SCALE GENOMIC DNA]</scope>
    <source>
        <strain evidence="3">YIM PH21725</strain>
    </source>
</reference>
<organism evidence="2 3">
    <name type="scientific">Amycolatopsis panacis</name>
    <dbReference type="NCBI Taxonomy" id="2340917"/>
    <lineage>
        <taxon>Bacteria</taxon>
        <taxon>Bacillati</taxon>
        <taxon>Actinomycetota</taxon>
        <taxon>Actinomycetes</taxon>
        <taxon>Pseudonocardiales</taxon>
        <taxon>Pseudonocardiaceae</taxon>
        <taxon>Amycolatopsis</taxon>
    </lineage>
</organism>
<proteinExistence type="predicted"/>
<evidence type="ECO:0000313" key="2">
    <source>
        <dbReference type="EMBL" id="RJQ84199.1"/>
    </source>
</evidence>
<protein>
    <submittedName>
        <fullName evidence="2">Hydantoinase B/oxoprolinase family protein</fullName>
    </submittedName>
</protein>
<comment type="caution">
    <text evidence="2">The sequence shown here is derived from an EMBL/GenBank/DDBJ whole genome shotgun (WGS) entry which is preliminary data.</text>
</comment>
<feature type="domain" description="Hydantoinase B/oxoprolinase" evidence="1">
    <location>
        <begin position="9"/>
        <end position="539"/>
    </location>
</feature>
<dbReference type="EMBL" id="QZFV01000088">
    <property type="protein sequence ID" value="RJQ84199.1"/>
    <property type="molecule type" value="Genomic_DNA"/>
</dbReference>
<dbReference type="InterPro" id="IPR003692">
    <property type="entry name" value="Hydantoinase_B"/>
</dbReference>
<dbReference type="OrthoDB" id="102473at2"/>
<dbReference type="Pfam" id="PF02538">
    <property type="entry name" value="Hydantoinase_B"/>
    <property type="match status" value="1"/>
</dbReference>
<dbReference type="AlphaFoldDB" id="A0A419I2M1"/>
<dbReference type="GO" id="GO:0006749">
    <property type="term" value="P:glutathione metabolic process"/>
    <property type="evidence" value="ECO:0007669"/>
    <property type="project" value="TreeGrafter"/>
</dbReference>
<evidence type="ECO:0000259" key="1">
    <source>
        <dbReference type="Pfam" id="PF02538"/>
    </source>
</evidence>
<evidence type="ECO:0000313" key="3">
    <source>
        <dbReference type="Proteomes" id="UP000285112"/>
    </source>
</evidence>
<sequence>MTTTTGKFDAVLTAVLANRFDSIVREMTDTLLRTGRSAVINSARDFSCAITTGDNRLLSAAEGLSVHIFGAQLQSQAMCDAHPDLAEGDAFLDNNPYIGNSHAADHTVLVPVYFEGQHLFTAVAKAHQADIGNSLPTTYHITAKDVYEEGALIFPTVRVQRDYEEVGDIVRMCKARIRVPEQWYGDFLAQIGAARVGERRLKELCAKYGVDTVKEFVENWLNYSEDLIRSEIRKLPARSLHNTARHDALDPVLPDGVPLDVKIDIRSDEGTIVVDLRDNPDNVDCGLNLTEATTRASVYAGVFNSLPTGIPKNSGAFRAVDVLIRDGAIVGRPTFPHSCAIATTNLTDRIINSIGAAFATLGAPHGVAEGAVGMSVSSAVVSGHDARYGGRPYVNQLISGVGGGPGSADADGWVTWGLPCVGGLMYRDSIEVVESKIPMLYEHLRLVPDTGGAGEHRGALAADVAYGPRFDEMTVIFPGDGQETPPRGVRGGLDGVPSRAYLVAADGTQQPLPSAGNVVVRPGETVRGFETSGGGYGDPFARQADLVARDVREGWVTREAALDVYGVVLVDDGVSVRADDEATRTLRSLPRA</sequence>
<dbReference type="GO" id="GO:0017168">
    <property type="term" value="F:5-oxoprolinase (ATP-hydrolyzing) activity"/>
    <property type="evidence" value="ECO:0007669"/>
    <property type="project" value="TreeGrafter"/>
</dbReference>
<dbReference type="PANTHER" id="PTHR11365:SF23">
    <property type="entry name" value="HYPOTHETICAL 5-OXOPROLINASE (EUROFUNG)-RELATED"/>
    <property type="match status" value="1"/>
</dbReference>
<accession>A0A419I2M1</accession>
<dbReference type="PANTHER" id="PTHR11365">
    <property type="entry name" value="5-OXOPROLINASE RELATED"/>
    <property type="match status" value="1"/>
</dbReference>
<gene>
    <name evidence="2" type="ORF">D5S19_17870</name>
</gene>
<keyword evidence="3" id="KW-1185">Reference proteome</keyword>
<dbReference type="InterPro" id="IPR045079">
    <property type="entry name" value="Oxoprolinase-like"/>
</dbReference>
<dbReference type="Proteomes" id="UP000285112">
    <property type="component" value="Unassembled WGS sequence"/>
</dbReference>